<dbReference type="RefSeq" id="WP_012635860.1">
    <property type="nucleotide sequence ID" value="NC_011899.1"/>
</dbReference>
<evidence type="ECO:0000313" key="2">
    <source>
        <dbReference type="Proteomes" id="UP000000719"/>
    </source>
</evidence>
<organism evidence="1 2">
    <name type="scientific">Halothermothrix orenii (strain H 168 / OCM 544 / DSM 9562)</name>
    <dbReference type="NCBI Taxonomy" id="373903"/>
    <lineage>
        <taxon>Bacteria</taxon>
        <taxon>Bacillati</taxon>
        <taxon>Bacillota</taxon>
        <taxon>Clostridia</taxon>
        <taxon>Halanaerobiales</taxon>
        <taxon>Halothermotrichaceae</taxon>
        <taxon>Halothermothrix</taxon>
    </lineage>
</organism>
<dbReference type="HOGENOM" id="CLU_069310_1_0_9"/>
<accession>B8CWK4</accession>
<proteinExistence type="predicted"/>
<sequence length="227" mass="26164">MKVLKVITGLIFLTVVLLSINANSAYVIKDTSDLINAYNNNNLVRFHVVANSNSPEDQYIKRQVRDEVIKYMSRTSPDGLKKQVSKTRLQEIEEFTNNLLTNEGVDYRARVQYGRFYFPKRTYGKLTLPAGDYNALKIILGKGQGANWWCVLFPPLCVQEKNQSASVSGSIKSSKIEFRFKILELLQDNKKKINDIKLTRILINKLELNKFIYREKFIDSQPEGVYN</sequence>
<dbReference type="Proteomes" id="UP000000719">
    <property type="component" value="Chromosome"/>
</dbReference>
<protein>
    <submittedName>
        <fullName evidence="1">Sporulation stage II protein R</fullName>
    </submittedName>
</protein>
<dbReference type="KEGG" id="hor:Hore_09170"/>
<reference evidence="1 2" key="1">
    <citation type="journal article" date="2009" name="PLoS ONE">
        <title>Genome analysis of the anaerobic thermohalophilic bacterium Halothermothrix orenii.</title>
        <authorList>
            <person name="Mavromatis K."/>
            <person name="Ivanova N."/>
            <person name="Anderson I."/>
            <person name="Lykidis A."/>
            <person name="Hooper S.D."/>
            <person name="Sun H."/>
            <person name="Kunin V."/>
            <person name="Lapidus A."/>
            <person name="Hugenholtz P."/>
            <person name="Patel B."/>
            <person name="Kyrpides N.C."/>
        </authorList>
    </citation>
    <scope>NUCLEOTIDE SEQUENCE [LARGE SCALE GENOMIC DNA]</scope>
    <source>
        <strain evidence="2">H 168 / OCM 544 / DSM 9562</strain>
    </source>
</reference>
<dbReference type="OrthoDB" id="9793324at2"/>
<dbReference type="NCBIfam" id="TIGR02837">
    <property type="entry name" value="spore_II_R"/>
    <property type="match status" value="1"/>
</dbReference>
<evidence type="ECO:0000313" key="1">
    <source>
        <dbReference type="EMBL" id="ACL69673.1"/>
    </source>
</evidence>
<dbReference type="InterPro" id="IPR014202">
    <property type="entry name" value="Spore_II_R"/>
</dbReference>
<dbReference type="Pfam" id="PF09551">
    <property type="entry name" value="Spore_II_R"/>
    <property type="match status" value="1"/>
</dbReference>
<dbReference type="eggNOG" id="ENOG5031K93">
    <property type="taxonomic scope" value="Bacteria"/>
</dbReference>
<dbReference type="STRING" id="373903.Hore_09170"/>
<dbReference type="EMBL" id="CP001098">
    <property type="protein sequence ID" value="ACL69673.1"/>
    <property type="molecule type" value="Genomic_DNA"/>
</dbReference>
<keyword evidence="2" id="KW-1185">Reference proteome</keyword>
<gene>
    <name evidence="1" type="ordered locus">Hore_09170</name>
</gene>
<dbReference type="AlphaFoldDB" id="B8CWK4"/>
<name>B8CWK4_HALOH</name>